<evidence type="ECO:0000313" key="1">
    <source>
        <dbReference type="EMBL" id="KAK1733602.1"/>
    </source>
</evidence>
<dbReference type="Proteomes" id="UP001224775">
    <property type="component" value="Unassembled WGS sequence"/>
</dbReference>
<dbReference type="AlphaFoldDB" id="A0AAD9D4N1"/>
<organism evidence="1 2">
    <name type="scientific">Skeletonema marinoi</name>
    <dbReference type="NCBI Taxonomy" id="267567"/>
    <lineage>
        <taxon>Eukaryota</taxon>
        <taxon>Sar</taxon>
        <taxon>Stramenopiles</taxon>
        <taxon>Ochrophyta</taxon>
        <taxon>Bacillariophyta</taxon>
        <taxon>Coscinodiscophyceae</taxon>
        <taxon>Thalassiosirophycidae</taxon>
        <taxon>Thalassiosirales</taxon>
        <taxon>Skeletonemataceae</taxon>
        <taxon>Skeletonema</taxon>
        <taxon>Skeletonema marinoi-dohrnii complex</taxon>
    </lineage>
</organism>
<name>A0AAD9D4N1_9STRA</name>
<proteinExistence type="predicted"/>
<reference evidence="1" key="1">
    <citation type="submission" date="2023-06" db="EMBL/GenBank/DDBJ databases">
        <title>Survivors Of The Sea: Transcriptome response of Skeletonema marinoi to long-term dormancy.</title>
        <authorList>
            <person name="Pinder M.I.M."/>
            <person name="Kourtchenko O."/>
            <person name="Robertson E.K."/>
            <person name="Larsson T."/>
            <person name="Maumus F."/>
            <person name="Osuna-Cruz C.M."/>
            <person name="Vancaester E."/>
            <person name="Stenow R."/>
            <person name="Vandepoele K."/>
            <person name="Ploug H."/>
            <person name="Bruchert V."/>
            <person name="Godhe A."/>
            <person name="Topel M."/>
        </authorList>
    </citation>
    <scope>NUCLEOTIDE SEQUENCE</scope>
    <source>
        <strain evidence="1">R05AC</strain>
    </source>
</reference>
<accession>A0AAD9D4N1</accession>
<dbReference type="EMBL" id="JATAAI010000046">
    <property type="protein sequence ID" value="KAK1733602.1"/>
    <property type="molecule type" value="Genomic_DNA"/>
</dbReference>
<keyword evidence="2" id="KW-1185">Reference proteome</keyword>
<protein>
    <submittedName>
        <fullName evidence="1">Uncharacterized protein</fullName>
    </submittedName>
</protein>
<comment type="caution">
    <text evidence="1">The sequence shown here is derived from an EMBL/GenBank/DDBJ whole genome shotgun (WGS) entry which is preliminary data.</text>
</comment>
<evidence type="ECO:0000313" key="2">
    <source>
        <dbReference type="Proteomes" id="UP001224775"/>
    </source>
</evidence>
<sequence>MATNLKRKANDSGDAIEDCQLSLLDEQLGNPLVYVGSFLTGKDFSTFLSASISSRHVKDHALRTHLVSVFVDIHKSMTDRCNVFLSNIAAPTTMVTLFNDRSTNLKRAIDTLRNYMYPNLPRIMNAVSEWSALLDYCELLPLRLSKARLDQDGPTQPLWIVGAGEFGSTKSPSILSVPSQTWRPGLVFMAEKWMVDCPRGYPYLQYDISSHLFSSESIAHGAAVMSWKDGDYLAHMHREIVDITAGGEIYHEFPVDFEVDDNAHYSLLSWIPKANSESPMGENVRVALGNSESLNWMLKGTKFDNNMLAIMQIEDEGIPEDHMDGFYVRIIKLMVEAEQWM</sequence>
<gene>
    <name evidence="1" type="ORF">QTG54_015645</name>
</gene>